<proteinExistence type="predicted"/>
<gene>
    <name evidence="1" type="ORF">VTL71DRAFT_10760</name>
</gene>
<dbReference type="InterPro" id="IPR029068">
    <property type="entry name" value="Glyas_Bleomycin-R_OHBP_Dase"/>
</dbReference>
<protein>
    <recommendedName>
        <fullName evidence="3">VOC domain-containing protein</fullName>
    </recommendedName>
</protein>
<dbReference type="PANTHER" id="PTHR35006:SF2">
    <property type="entry name" value="GLYOXALASE FAMILY PROTEIN (AFU_ORTHOLOGUE AFUA_5G14830)"/>
    <property type="match status" value="1"/>
</dbReference>
<dbReference type="EMBL" id="JAZHXI010000003">
    <property type="protein sequence ID" value="KAL2073436.1"/>
    <property type="molecule type" value="Genomic_DNA"/>
</dbReference>
<keyword evidence="2" id="KW-1185">Reference proteome</keyword>
<dbReference type="PANTHER" id="PTHR35006">
    <property type="entry name" value="GLYOXALASE FAMILY PROTEIN (AFU_ORTHOLOGUE AFUA_5G14830)"/>
    <property type="match status" value="1"/>
</dbReference>
<evidence type="ECO:0000313" key="1">
    <source>
        <dbReference type="EMBL" id="KAL2073436.1"/>
    </source>
</evidence>
<name>A0ABR4CU04_9HELO</name>
<dbReference type="CDD" id="cd07262">
    <property type="entry name" value="VOC_like"/>
    <property type="match status" value="1"/>
</dbReference>
<accession>A0ABR4CU04</accession>
<evidence type="ECO:0000313" key="2">
    <source>
        <dbReference type="Proteomes" id="UP001595075"/>
    </source>
</evidence>
<organism evidence="1 2">
    <name type="scientific">Oculimacula yallundae</name>
    <dbReference type="NCBI Taxonomy" id="86028"/>
    <lineage>
        <taxon>Eukaryota</taxon>
        <taxon>Fungi</taxon>
        <taxon>Dikarya</taxon>
        <taxon>Ascomycota</taxon>
        <taxon>Pezizomycotina</taxon>
        <taxon>Leotiomycetes</taxon>
        <taxon>Helotiales</taxon>
        <taxon>Ploettnerulaceae</taxon>
        <taxon>Oculimacula</taxon>
    </lineage>
</organism>
<dbReference type="Gene3D" id="3.10.180.10">
    <property type="entry name" value="2,3-Dihydroxybiphenyl 1,2-Dioxygenase, domain 1"/>
    <property type="match status" value="2"/>
</dbReference>
<comment type="caution">
    <text evidence="1">The sequence shown here is derived from an EMBL/GenBank/DDBJ whole genome shotgun (WGS) entry which is preliminary data.</text>
</comment>
<evidence type="ECO:0008006" key="3">
    <source>
        <dbReference type="Google" id="ProtNLM"/>
    </source>
</evidence>
<sequence length="179" mass="19890">MDILLIKTDPSSCHLDIRFRLENPSHIIFSSAANSNMINHFFLMVSASKMPALRNFYRTILQPLGYTEMIVVKDGNICGFGSDYPYFWLKALPEGKEPVPTHIAIEAKGIQLFGEEQNTETDTRPDPAAVDKFYEIAIKAGGIDNGKPGIRPGMSRQPYYAAFVIDADGNNFEAVSVVK</sequence>
<dbReference type="SUPFAM" id="SSF54593">
    <property type="entry name" value="Glyoxalase/Bleomycin resistance protein/Dihydroxybiphenyl dioxygenase"/>
    <property type="match status" value="1"/>
</dbReference>
<reference evidence="1 2" key="1">
    <citation type="journal article" date="2024" name="Commun. Biol.">
        <title>Comparative genomic analysis of thermophilic fungi reveals convergent evolutionary adaptations and gene losses.</title>
        <authorList>
            <person name="Steindorff A.S."/>
            <person name="Aguilar-Pontes M.V."/>
            <person name="Robinson A.J."/>
            <person name="Andreopoulos B."/>
            <person name="LaButti K."/>
            <person name="Kuo A."/>
            <person name="Mondo S."/>
            <person name="Riley R."/>
            <person name="Otillar R."/>
            <person name="Haridas S."/>
            <person name="Lipzen A."/>
            <person name="Grimwood J."/>
            <person name="Schmutz J."/>
            <person name="Clum A."/>
            <person name="Reid I.D."/>
            <person name="Moisan M.C."/>
            <person name="Butler G."/>
            <person name="Nguyen T.T.M."/>
            <person name="Dewar K."/>
            <person name="Conant G."/>
            <person name="Drula E."/>
            <person name="Henrissat B."/>
            <person name="Hansel C."/>
            <person name="Singer S."/>
            <person name="Hutchinson M.I."/>
            <person name="de Vries R.P."/>
            <person name="Natvig D.O."/>
            <person name="Powell A.J."/>
            <person name="Tsang A."/>
            <person name="Grigoriev I.V."/>
        </authorList>
    </citation>
    <scope>NUCLEOTIDE SEQUENCE [LARGE SCALE GENOMIC DNA]</scope>
    <source>
        <strain evidence="1 2">CBS 494.80</strain>
    </source>
</reference>
<dbReference type="Proteomes" id="UP001595075">
    <property type="component" value="Unassembled WGS sequence"/>
</dbReference>